<protein>
    <submittedName>
        <fullName evidence="2">Uncharacterized protein</fullName>
    </submittedName>
</protein>
<dbReference type="EnsemblPlants" id="TuG1812G0200002957.01.T01">
    <property type="protein sequence ID" value="TuG1812G0200002957.01.T01"/>
    <property type="gene ID" value="TuG1812G0200002957.01"/>
</dbReference>
<proteinExistence type="predicted"/>
<keyword evidence="3" id="KW-1185">Reference proteome</keyword>
<evidence type="ECO:0000313" key="2">
    <source>
        <dbReference type="EnsemblPlants" id="TuG1812G0200002957.01.T01"/>
    </source>
</evidence>
<accession>A0A8R7THQ6</accession>
<sequence length="110" mass="12152">MWVWSFFSTPSTTTPKTQMLGLHAVSGSGKRDLRKHETESAGVGNHHRLGRRSPHTESTPRPQDGRKVGLNLLMVGRRSYLACLVALVHMVPDDLLLSTGYLLSAHPPQI</sequence>
<feature type="compositionally biased region" description="Basic and acidic residues" evidence="1">
    <location>
        <begin position="29"/>
        <end position="39"/>
    </location>
</feature>
<evidence type="ECO:0000313" key="3">
    <source>
        <dbReference type="Proteomes" id="UP000015106"/>
    </source>
</evidence>
<reference evidence="2" key="2">
    <citation type="submission" date="2018-03" db="EMBL/GenBank/DDBJ databases">
        <title>The Triticum urartu genome reveals the dynamic nature of wheat genome evolution.</title>
        <authorList>
            <person name="Ling H."/>
            <person name="Ma B."/>
            <person name="Shi X."/>
            <person name="Liu H."/>
            <person name="Dong L."/>
            <person name="Sun H."/>
            <person name="Cao Y."/>
            <person name="Gao Q."/>
            <person name="Zheng S."/>
            <person name="Li Y."/>
            <person name="Yu Y."/>
            <person name="Du H."/>
            <person name="Qi M."/>
            <person name="Li Y."/>
            <person name="Yu H."/>
            <person name="Cui Y."/>
            <person name="Wang N."/>
            <person name="Chen C."/>
            <person name="Wu H."/>
            <person name="Zhao Y."/>
            <person name="Zhang J."/>
            <person name="Li Y."/>
            <person name="Zhou W."/>
            <person name="Zhang B."/>
            <person name="Hu W."/>
            <person name="Eijk M."/>
            <person name="Tang J."/>
            <person name="Witsenboer H."/>
            <person name="Zhao S."/>
            <person name="Li Z."/>
            <person name="Zhang A."/>
            <person name="Wang D."/>
            <person name="Liang C."/>
        </authorList>
    </citation>
    <scope>NUCLEOTIDE SEQUENCE [LARGE SCALE GENOMIC DNA]</scope>
    <source>
        <strain evidence="2">cv. G1812</strain>
    </source>
</reference>
<feature type="region of interest" description="Disordered" evidence="1">
    <location>
        <begin position="25"/>
        <end position="67"/>
    </location>
</feature>
<organism evidence="2 3">
    <name type="scientific">Triticum urartu</name>
    <name type="common">Red wild einkorn</name>
    <name type="synonym">Crithodium urartu</name>
    <dbReference type="NCBI Taxonomy" id="4572"/>
    <lineage>
        <taxon>Eukaryota</taxon>
        <taxon>Viridiplantae</taxon>
        <taxon>Streptophyta</taxon>
        <taxon>Embryophyta</taxon>
        <taxon>Tracheophyta</taxon>
        <taxon>Spermatophyta</taxon>
        <taxon>Magnoliopsida</taxon>
        <taxon>Liliopsida</taxon>
        <taxon>Poales</taxon>
        <taxon>Poaceae</taxon>
        <taxon>BOP clade</taxon>
        <taxon>Pooideae</taxon>
        <taxon>Triticodae</taxon>
        <taxon>Triticeae</taxon>
        <taxon>Triticinae</taxon>
        <taxon>Triticum</taxon>
    </lineage>
</organism>
<name>A0A8R7THQ6_TRIUA</name>
<dbReference type="Gramene" id="TuG1812G0200002957.01.T01">
    <property type="protein sequence ID" value="TuG1812G0200002957.01.T01"/>
    <property type="gene ID" value="TuG1812G0200002957.01"/>
</dbReference>
<reference evidence="2" key="3">
    <citation type="submission" date="2022-06" db="UniProtKB">
        <authorList>
            <consortium name="EnsemblPlants"/>
        </authorList>
    </citation>
    <scope>IDENTIFICATION</scope>
</reference>
<reference evidence="3" key="1">
    <citation type="journal article" date="2013" name="Nature">
        <title>Draft genome of the wheat A-genome progenitor Triticum urartu.</title>
        <authorList>
            <person name="Ling H.Q."/>
            <person name="Zhao S."/>
            <person name="Liu D."/>
            <person name="Wang J."/>
            <person name="Sun H."/>
            <person name="Zhang C."/>
            <person name="Fan H."/>
            <person name="Li D."/>
            <person name="Dong L."/>
            <person name="Tao Y."/>
            <person name="Gao C."/>
            <person name="Wu H."/>
            <person name="Li Y."/>
            <person name="Cui Y."/>
            <person name="Guo X."/>
            <person name="Zheng S."/>
            <person name="Wang B."/>
            <person name="Yu K."/>
            <person name="Liang Q."/>
            <person name="Yang W."/>
            <person name="Lou X."/>
            <person name="Chen J."/>
            <person name="Feng M."/>
            <person name="Jian J."/>
            <person name="Zhang X."/>
            <person name="Luo G."/>
            <person name="Jiang Y."/>
            <person name="Liu J."/>
            <person name="Wang Z."/>
            <person name="Sha Y."/>
            <person name="Zhang B."/>
            <person name="Wu H."/>
            <person name="Tang D."/>
            <person name="Shen Q."/>
            <person name="Xue P."/>
            <person name="Zou S."/>
            <person name="Wang X."/>
            <person name="Liu X."/>
            <person name="Wang F."/>
            <person name="Yang Y."/>
            <person name="An X."/>
            <person name="Dong Z."/>
            <person name="Zhang K."/>
            <person name="Zhang X."/>
            <person name="Luo M.C."/>
            <person name="Dvorak J."/>
            <person name="Tong Y."/>
            <person name="Wang J."/>
            <person name="Yang H."/>
            <person name="Li Z."/>
            <person name="Wang D."/>
            <person name="Zhang A."/>
            <person name="Wang J."/>
        </authorList>
    </citation>
    <scope>NUCLEOTIDE SEQUENCE</scope>
    <source>
        <strain evidence="3">cv. G1812</strain>
    </source>
</reference>
<evidence type="ECO:0000256" key="1">
    <source>
        <dbReference type="SAM" id="MobiDB-lite"/>
    </source>
</evidence>
<dbReference type="Proteomes" id="UP000015106">
    <property type="component" value="Chromosome 2"/>
</dbReference>
<dbReference type="AlphaFoldDB" id="A0A8R7THQ6"/>